<reference evidence="2 3" key="1">
    <citation type="journal article" date="2016" name="Nat. Commun.">
        <title>Thousands of microbial genomes shed light on interconnected biogeochemical processes in an aquifer system.</title>
        <authorList>
            <person name="Anantharaman K."/>
            <person name="Brown C.T."/>
            <person name="Hug L.A."/>
            <person name="Sharon I."/>
            <person name="Castelle C.J."/>
            <person name="Probst A.J."/>
            <person name="Thomas B.C."/>
            <person name="Singh A."/>
            <person name="Wilkins M.J."/>
            <person name="Karaoz U."/>
            <person name="Brodie E.L."/>
            <person name="Williams K.H."/>
            <person name="Hubbard S.S."/>
            <person name="Banfield J.F."/>
        </authorList>
    </citation>
    <scope>NUCLEOTIDE SEQUENCE [LARGE SCALE GENOMIC DNA]</scope>
</reference>
<evidence type="ECO:0008006" key="4">
    <source>
        <dbReference type="Google" id="ProtNLM"/>
    </source>
</evidence>
<gene>
    <name evidence="2" type="ORF">A2438_03845</name>
</gene>
<dbReference type="AlphaFoldDB" id="A0A1F4U635"/>
<name>A0A1F4U635_UNCSA</name>
<accession>A0A1F4U635</accession>
<dbReference type="EMBL" id="MEUJ01000004">
    <property type="protein sequence ID" value="OGC40382.1"/>
    <property type="molecule type" value="Genomic_DNA"/>
</dbReference>
<protein>
    <recommendedName>
        <fullName evidence="4">CBM11 domain-containing protein</fullName>
    </recommendedName>
</protein>
<dbReference type="InterPro" id="IPR008979">
    <property type="entry name" value="Galactose-bd-like_sf"/>
</dbReference>
<sequence length="225" mass="24810">MKKLALIFALIFIVPMLCGFAAAPTTGGKSAGKAYPYLIDNFEDGTYTKDPEWFVFDNLIPTIVKNAKLQDGEPSVIPNLGIYSLNMKGMAKSWYVGGMGSMLGVDATPYTSFEIDIYGMGEGSGKLKIELYDDDNGNTDVEVDKSWKAIYDDVWSSEIDVNWKGWKHVSIPMSKFKNDGRGDFKWNPNLANGSGGLVKIQLICVAVTETGEINYNIDNLEFGLK</sequence>
<dbReference type="Gene3D" id="2.60.120.430">
    <property type="entry name" value="Galactose-binding lectin"/>
    <property type="match status" value="1"/>
</dbReference>
<keyword evidence="1" id="KW-0732">Signal</keyword>
<dbReference type="SUPFAM" id="SSF49785">
    <property type="entry name" value="Galactose-binding domain-like"/>
    <property type="match status" value="1"/>
</dbReference>
<proteinExistence type="predicted"/>
<organism evidence="2 3">
    <name type="scientific">candidate division WOR-1 bacterium RIFOXYC2_FULL_46_14</name>
    <dbReference type="NCBI Taxonomy" id="1802587"/>
    <lineage>
        <taxon>Bacteria</taxon>
        <taxon>Bacillati</taxon>
        <taxon>Saganbacteria</taxon>
    </lineage>
</organism>
<evidence type="ECO:0000256" key="1">
    <source>
        <dbReference type="SAM" id="SignalP"/>
    </source>
</evidence>
<evidence type="ECO:0000313" key="2">
    <source>
        <dbReference type="EMBL" id="OGC40382.1"/>
    </source>
</evidence>
<evidence type="ECO:0000313" key="3">
    <source>
        <dbReference type="Proteomes" id="UP000179242"/>
    </source>
</evidence>
<feature type="chain" id="PRO_5009514764" description="CBM11 domain-containing protein" evidence="1">
    <location>
        <begin position="22"/>
        <end position="225"/>
    </location>
</feature>
<feature type="signal peptide" evidence="1">
    <location>
        <begin position="1"/>
        <end position="21"/>
    </location>
</feature>
<dbReference type="Proteomes" id="UP000179242">
    <property type="component" value="Unassembled WGS sequence"/>
</dbReference>
<comment type="caution">
    <text evidence="2">The sequence shown here is derived from an EMBL/GenBank/DDBJ whole genome shotgun (WGS) entry which is preliminary data.</text>
</comment>